<accession>A0AAV2FEE7</accession>
<protein>
    <submittedName>
        <fullName evidence="2">Uncharacterized protein</fullName>
    </submittedName>
</protein>
<keyword evidence="1" id="KW-0812">Transmembrane</keyword>
<evidence type="ECO:0000256" key="1">
    <source>
        <dbReference type="SAM" id="Phobius"/>
    </source>
</evidence>
<dbReference type="EMBL" id="OZ034819">
    <property type="protein sequence ID" value="CAL1396661.1"/>
    <property type="molecule type" value="Genomic_DNA"/>
</dbReference>
<dbReference type="PANTHER" id="PTHR33116">
    <property type="entry name" value="REVERSE TRANSCRIPTASE ZINC-BINDING DOMAIN-CONTAINING PROTEIN-RELATED-RELATED"/>
    <property type="match status" value="1"/>
</dbReference>
<dbReference type="PANTHER" id="PTHR33116:SF78">
    <property type="entry name" value="OS12G0587133 PROTEIN"/>
    <property type="match status" value="1"/>
</dbReference>
<gene>
    <name evidence="2" type="ORF">LTRI10_LOCUS37016</name>
</gene>
<name>A0AAV2FEE7_9ROSI</name>
<keyword evidence="3" id="KW-1185">Reference proteome</keyword>
<evidence type="ECO:0000313" key="2">
    <source>
        <dbReference type="EMBL" id="CAL1396661.1"/>
    </source>
</evidence>
<keyword evidence="1" id="KW-1133">Transmembrane helix</keyword>
<dbReference type="Proteomes" id="UP001497516">
    <property type="component" value="Chromosome 6"/>
</dbReference>
<evidence type="ECO:0000313" key="3">
    <source>
        <dbReference type="Proteomes" id="UP001497516"/>
    </source>
</evidence>
<sequence>MEIKGESWKSLTLPHGGKETLLKAVIQAIPTFIISVFLLPASLTKKMDSLLYRFFWLGSIKKKAIPWRKGEVLNDPKSEGGLGFQNFHLFNLSLLAKQCWRLLNEPEALWVRVLRGLYFPNGVFSSSRKGSSSSWIWESFCYAKQALDIGAIRVIGSGENTWFHKDPWVHPLHNQGHNISSNLDPPSRVKDWMNQEGTSWNFDLLRRHCTSEEVEAISHIQISLEGT</sequence>
<reference evidence="2 3" key="1">
    <citation type="submission" date="2024-04" db="EMBL/GenBank/DDBJ databases">
        <authorList>
            <person name="Fracassetti M."/>
        </authorList>
    </citation>
    <scope>NUCLEOTIDE SEQUENCE [LARGE SCALE GENOMIC DNA]</scope>
</reference>
<dbReference type="AlphaFoldDB" id="A0AAV2FEE7"/>
<proteinExistence type="predicted"/>
<keyword evidence="1" id="KW-0472">Membrane</keyword>
<feature type="transmembrane region" description="Helical" evidence="1">
    <location>
        <begin position="20"/>
        <end position="43"/>
    </location>
</feature>
<organism evidence="2 3">
    <name type="scientific">Linum trigynum</name>
    <dbReference type="NCBI Taxonomy" id="586398"/>
    <lineage>
        <taxon>Eukaryota</taxon>
        <taxon>Viridiplantae</taxon>
        <taxon>Streptophyta</taxon>
        <taxon>Embryophyta</taxon>
        <taxon>Tracheophyta</taxon>
        <taxon>Spermatophyta</taxon>
        <taxon>Magnoliopsida</taxon>
        <taxon>eudicotyledons</taxon>
        <taxon>Gunneridae</taxon>
        <taxon>Pentapetalae</taxon>
        <taxon>rosids</taxon>
        <taxon>fabids</taxon>
        <taxon>Malpighiales</taxon>
        <taxon>Linaceae</taxon>
        <taxon>Linum</taxon>
    </lineage>
</organism>